<dbReference type="PROSITE" id="PS50405">
    <property type="entry name" value="GST_CTER"/>
    <property type="match status" value="1"/>
</dbReference>
<dbReference type="AlphaFoldDB" id="A0A8J2PFX3"/>
<comment type="catalytic activity">
    <reaction evidence="5">
        <text>RX + glutathione = an S-substituted glutathione + a halide anion + H(+)</text>
        <dbReference type="Rhea" id="RHEA:16437"/>
        <dbReference type="ChEBI" id="CHEBI:15378"/>
        <dbReference type="ChEBI" id="CHEBI:16042"/>
        <dbReference type="ChEBI" id="CHEBI:17792"/>
        <dbReference type="ChEBI" id="CHEBI:57925"/>
        <dbReference type="ChEBI" id="CHEBI:90779"/>
        <dbReference type="EC" id="2.5.1.18"/>
    </reaction>
</comment>
<comment type="similarity">
    <text evidence="2">Belongs to the GST superfamily. Mu family.</text>
</comment>
<dbReference type="InterPro" id="IPR010987">
    <property type="entry name" value="Glutathione-S-Trfase_C-like"/>
</dbReference>
<evidence type="ECO:0000256" key="3">
    <source>
        <dbReference type="ARBA" id="ARBA00012452"/>
    </source>
</evidence>
<feature type="domain" description="GST C-terminal" evidence="7">
    <location>
        <begin position="78"/>
        <end position="151"/>
    </location>
</feature>
<evidence type="ECO:0000256" key="1">
    <source>
        <dbReference type="ARBA" id="ARBA00003701"/>
    </source>
</evidence>
<dbReference type="InterPro" id="IPR040079">
    <property type="entry name" value="Glutathione_S-Trfase"/>
</dbReference>
<gene>
    <name evidence="8" type="ORF">AFUS01_LOCUS31030</name>
</gene>
<evidence type="ECO:0000313" key="8">
    <source>
        <dbReference type="EMBL" id="CAG7820648.1"/>
    </source>
</evidence>
<keyword evidence="4" id="KW-0808">Transferase</keyword>
<dbReference type="OrthoDB" id="414243at2759"/>
<dbReference type="EC" id="2.5.1.18" evidence="3"/>
<protein>
    <recommendedName>
        <fullName evidence="3">glutathione transferase</fullName>
        <ecNumber evidence="3">2.5.1.18</ecNumber>
    </recommendedName>
</protein>
<evidence type="ECO:0000259" key="6">
    <source>
        <dbReference type="PROSITE" id="PS50404"/>
    </source>
</evidence>
<evidence type="ECO:0000313" key="9">
    <source>
        <dbReference type="Proteomes" id="UP000708208"/>
    </source>
</evidence>
<evidence type="ECO:0000256" key="2">
    <source>
        <dbReference type="ARBA" id="ARBA00005861"/>
    </source>
</evidence>
<sequence>MVQPVRFLLAYTGTEFEDRYYEIGPDLSRESWLKEKFTLGLDLPNLPYWIDGDVKLTQSRAILRHIAREKDPSLLGMTAVQQRRIDMLENHMFDFWTALINLCFRYTDNDKDSFLMTLPKQLELISSFYNDRTWAVGDDLTYVDFVVYEAL</sequence>
<dbReference type="PANTHER" id="PTHR11571">
    <property type="entry name" value="GLUTATHIONE S-TRANSFERASE"/>
    <property type="match status" value="1"/>
</dbReference>
<keyword evidence="9" id="KW-1185">Reference proteome</keyword>
<dbReference type="PROSITE" id="PS50404">
    <property type="entry name" value="GST_NTER"/>
    <property type="match status" value="1"/>
</dbReference>
<comment type="function">
    <text evidence="1">Conjugation of reduced glutathione to a wide number of exogenous and endogenous hydrophobic electrophiles.</text>
</comment>
<dbReference type="InterPro" id="IPR004045">
    <property type="entry name" value="Glutathione_S-Trfase_N"/>
</dbReference>
<dbReference type="Proteomes" id="UP000708208">
    <property type="component" value="Unassembled WGS sequence"/>
</dbReference>
<dbReference type="GO" id="GO:0004364">
    <property type="term" value="F:glutathione transferase activity"/>
    <property type="evidence" value="ECO:0007669"/>
    <property type="project" value="UniProtKB-EC"/>
</dbReference>
<dbReference type="Pfam" id="PF14497">
    <property type="entry name" value="GST_C_3"/>
    <property type="match status" value="1"/>
</dbReference>
<dbReference type="InterPro" id="IPR004046">
    <property type="entry name" value="GST_C"/>
</dbReference>
<name>A0A8J2PFX3_9HEXA</name>
<feature type="domain" description="GST N-terminal" evidence="6">
    <location>
        <begin position="1"/>
        <end position="74"/>
    </location>
</feature>
<feature type="non-terminal residue" evidence="8">
    <location>
        <position position="151"/>
    </location>
</feature>
<proteinExistence type="inferred from homology"/>
<evidence type="ECO:0000256" key="4">
    <source>
        <dbReference type="ARBA" id="ARBA00022679"/>
    </source>
</evidence>
<evidence type="ECO:0000256" key="5">
    <source>
        <dbReference type="ARBA" id="ARBA00047960"/>
    </source>
</evidence>
<comment type="caution">
    <text evidence="8">The sequence shown here is derived from an EMBL/GenBank/DDBJ whole genome shotgun (WGS) entry which is preliminary data.</text>
</comment>
<accession>A0A8J2PFX3</accession>
<reference evidence="8" key="1">
    <citation type="submission" date="2021-06" db="EMBL/GenBank/DDBJ databases">
        <authorList>
            <person name="Hodson N. C."/>
            <person name="Mongue J. A."/>
            <person name="Jaron S. K."/>
        </authorList>
    </citation>
    <scope>NUCLEOTIDE SEQUENCE</scope>
</reference>
<dbReference type="GO" id="GO:0006749">
    <property type="term" value="P:glutathione metabolic process"/>
    <property type="evidence" value="ECO:0007669"/>
    <property type="project" value="TreeGrafter"/>
</dbReference>
<organism evidence="8 9">
    <name type="scientific">Allacma fusca</name>
    <dbReference type="NCBI Taxonomy" id="39272"/>
    <lineage>
        <taxon>Eukaryota</taxon>
        <taxon>Metazoa</taxon>
        <taxon>Ecdysozoa</taxon>
        <taxon>Arthropoda</taxon>
        <taxon>Hexapoda</taxon>
        <taxon>Collembola</taxon>
        <taxon>Symphypleona</taxon>
        <taxon>Sminthuridae</taxon>
        <taxon>Allacma</taxon>
    </lineage>
</organism>
<dbReference type="Pfam" id="PF02798">
    <property type="entry name" value="GST_N"/>
    <property type="match status" value="1"/>
</dbReference>
<evidence type="ECO:0000259" key="7">
    <source>
        <dbReference type="PROSITE" id="PS50405"/>
    </source>
</evidence>
<dbReference type="PANTHER" id="PTHR11571:SF222">
    <property type="entry name" value="GLUTATHIONE TRANSFERASE"/>
    <property type="match status" value="1"/>
</dbReference>
<dbReference type="InterPro" id="IPR050213">
    <property type="entry name" value="GST_superfamily"/>
</dbReference>
<dbReference type="EMBL" id="CAJVCH010485885">
    <property type="protein sequence ID" value="CAG7820648.1"/>
    <property type="molecule type" value="Genomic_DNA"/>
</dbReference>
<dbReference type="SFLD" id="SFLDS00019">
    <property type="entry name" value="Glutathione_Transferase_(cytos"/>
    <property type="match status" value="1"/>
</dbReference>